<evidence type="ECO:0000256" key="1">
    <source>
        <dbReference type="ARBA" id="ARBA00022729"/>
    </source>
</evidence>
<dbReference type="Proteomes" id="UP000198820">
    <property type="component" value="Unassembled WGS sequence"/>
</dbReference>
<feature type="chain" id="PRO_5011479260" evidence="2">
    <location>
        <begin position="20"/>
        <end position="490"/>
    </location>
</feature>
<organism evidence="4 5">
    <name type="scientific">Psychroflexus halocasei</name>
    <dbReference type="NCBI Taxonomy" id="908615"/>
    <lineage>
        <taxon>Bacteria</taxon>
        <taxon>Pseudomonadati</taxon>
        <taxon>Bacteroidota</taxon>
        <taxon>Flavobacteriia</taxon>
        <taxon>Flavobacteriales</taxon>
        <taxon>Flavobacteriaceae</taxon>
        <taxon>Psychroflexus</taxon>
    </lineage>
</organism>
<dbReference type="STRING" id="908615.SAMN05421540_10356"/>
<feature type="signal peptide" evidence="2">
    <location>
        <begin position="1"/>
        <end position="19"/>
    </location>
</feature>
<evidence type="ECO:0000259" key="3">
    <source>
        <dbReference type="Pfam" id="PF18962"/>
    </source>
</evidence>
<dbReference type="EMBL" id="FNQF01000003">
    <property type="protein sequence ID" value="SEA07501.1"/>
    <property type="molecule type" value="Genomic_DNA"/>
</dbReference>
<accession>A0A1H3Y920</accession>
<dbReference type="AlphaFoldDB" id="A0A1H3Y920"/>
<feature type="domain" description="Secretion system C-terminal sorting" evidence="3">
    <location>
        <begin position="421"/>
        <end position="489"/>
    </location>
</feature>
<dbReference type="Gene3D" id="2.160.20.10">
    <property type="entry name" value="Single-stranded right-handed beta-helix, Pectin lyase-like"/>
    <property type="match status" value="1"/>
</dbReference>
<dbReference type="NCBIfam" id="TIGR04183">
    <property type="entry name" value="Por_Secre_tail"/>
    <property type="match status" value="1"/>
</dbReference>
<dbReference type="InterPro" id="IPR012334">
    <property type="entry name" value="Pectin_lyas_fold"/>
</dbReference>
<dbReference type="SMART" id="SM00710">
    <property type="entry name" value="PbH1"/>
    <property type="match status" value="5"/>
</dbReference>
<name>A0A1H3Y920_9FLAO</name>
<evidence type="ECO:0000256" key="2">
    <source>
        <dbReference type="SAM" id="SignalP"/>
    </source>
</evidence>
<protein>
    <submittedName>
        <fullName evidence="4">Por secretion system C-terminal sorting domain-containing protein</fullName>
    </submittedName>
</protein>
<dbReference type="InterPro" id="IPR011050">
    <property type="entry name" value="Pectin_lyase_fold/virulence"/>
</dbReference>
<keyword evidence="1 2" id="KW-0732">Signal</keyword>
<gene>
    <name evidence="4" type="ORF">SAMN05421540_10356</name>
</gene>
<evidence type="ECO:0000313" key="5">
    <source>
        <dbReference type="Proteomes" id="UP000198820"/>
    </source>
</evidence>
<keyword evidence="5" id="KW-1185">Reference proteome</keyword>
<dbReference type="InterPro" id="IPR006626">
    <property type="entry name" value="PbH1"/>
</dbReference>
<proteinExistence type="predicted"/>
<dbReference type="RefSeq" id="WP_093240285.1">
    <property type="nucleotide sequence ID" value="NZ_FNQF01000003.1"/>
</dbReference>
<evidence type="ECO:0000313" key="4">
    <source>
        <dbReference type="EMBL" id="SEA07501.1"/>
    </source>
</evidence>
<dbReference type="SUPFAM" id="SSF51126">
    <property type="entry name" value="Pectin lyase-like"/>
    <property type="match status" value="2"/>
</dbReference>
<sequence length="490" mass="53418">MKKITFFIFSILLSTLSYAQLVTPGTGVYYNLSELSDLDPSILSFDGTKYTLSDDLTIAGDDGLIINTTDTLFVDADKRITVEGQFIIDIPDNESKFVLRATDTLNPFDGVRYQDLSAGLFNNVEITYSGGLKVITSDFVIKNSYLAYNVSGAATGSTISLSNGSPLIQNNVFYKNDLPAVGSGANQEVSAHIINNLIEKNTQSNQNRPQLNMGPTGSDTLKIKGNTIIGDPAVTKAGGISVSNFLGYNIITEIEDNVIQNNRYGITVAGGNAYAMIKGNIIENNNTQNNPAIGGSGISVNSSSDTQTIIARENEIRGNLWGITVINQASIDLGTSADLGYNRFSNNGNNGVTYALYNNTNIDLNAMGNCWIESNESATATEIEDVIFHENDDTSLGLVDFSEWTCVTLGTETPKISQINIYPNPAKNYIQLNNKNGFETLKFYNINGQLMKEVKLSENKNTIDFSLPQGLYFLKFSSDQHEITEKLIVR</sequence>
<reference evidence="4 5" key="1">
    <citation type="submission" date="2016-10" db="EMBL/GenBank/DDBJ databases">
        <authorList>
            <person name="de Groot N.N."/>
        </authorList>
    </citation>
    <scope>NUCLEOTIDE SEQUENCE [LARGE SCALE GENOMIC DNA]</scope>
    <source>
        <strain evidence="4 5">DSM 23581</strain>
    </source>
</reference>
<dbReference type="InterPro" id="IPR026444">
    <property type="entry name" value="Secre_tail"/>
</dbReference>
<dbReference type="Pfam" id="PF18962">
    <property type="entry name" value="Por_Secre_tail"/>
    <property type="match status" value="1"/>
</dbReference>